<accession>A0A4V6PYD6</accession>
<evidence type="ECO:0000259" key="1">
    <source>
        <dbReference type="Pfam" id="PF00149"/>
    </source>
</evidence>
<dbReference type="PANTHER" id="PTHR46546">
    <property type="entry name" value="SHEWANELLA-LIKE PROTEIN PHOSPHATASE 1"/>
    <property type="match status" value="1"/>
</dbReference>
<dbReference type="SUPFAM" id="SSF56300">
    <property type="entry name" value="Metallo-dependent phosphatases"/>
    <property type="match status" value="1"/>
</dbReference>
<dbReference type="Pfam" id="PF00149">
    <property type="entry name" value="Metallophos"/>
    <property type="match status" value="1"/>
</dbReference>
<feature type="domain" description="Calcineurin-like phosphoesterase" evidence="1">
    <location>
        <begin position="117"/>
        <end position="333"/>
    </location>
</feature>
<dbReference type="Proteomes" id="UP000295293">
    <property type="component" value="Unassembled WGS sequence"/>
</dbReference>
<evidence type="ECO:0000313" key="3">
    <source>
        <dbReference type="Proteomes" id="UP000295293"/>
    </source>
</evidence>
<dbReference type="InterPro" id="IPR004843">
    <property type="entry name" value="Calcineurin-like_PHP"/>
</dbReference>
<dbReference type="AlphaFoldDB" id="A0A4V6PYD6"/>
<dbReference type="RefSeq" id="WP_166654036.1">
    <property type="nucleotide sequence ID" value="NZ_SNZH01000006.1"/>
</dbReference>
<keyword evidence="3" id="KW-1185">Reference proteome</keyword>
<evidence type="ECO:0000313" key="2">
    <source>
        <dbReference type="EMBL" id="TDR43990.1"/>
    </source>
</evidence>
<comment type="caution">
    <text evidence="2">The sequence shown here is derived from an EMBL/GenBank/DDBJ whole genome shotgun (WGS) entry which is preliminary data.</text>
</comment>
<dbReference type="GO" id="GO:0016787">
    <property type="term" value="F:hydrolase activity"/>
    <property type="evidence" value="ECO:0007669"/>
    <property type="project" value="InterPro"/>
</dbReference>
<dbReference type="Gene3D" id="3.60.21.10">
    <property type="match status" value="1"/>
</dbReference>
<gene>
    <name evidence="2" type="ORF">DFR29_106135</name>
</gene>
<dbReference type="PANTHER" id="PTHR46546:SF4">
    <property type="entry name" value="SHEWANELLA-LIKE PROTEIN PHOSPHATASE 1"/>
    <property type="match status" value="1"/>
</dbReference>
<reference evidence="2 3" key="1">
    <citation type="submission" date="2019-03" db="EMBL/GenBank/DDBJ databases">
        <title>Genomic Encyclopedia of Type Strains, Phase IV (KMG-IV): sequencing the most valuable type-strain genomes for metagenomic binning, comparative biology and taxonomic classification.</title>
        <authorList>
            <person name="Goeker M."/>
        </authorList>
    </citation>
    <scope>NUCLEOTIDE SEQUENCE [LARGE SCALE GENOMIC DNA]</scope>
    <source>
        <strain evidence="2 3">DSM 21667</strain>
    </source>
</reference>
<dbReference type="EMBL" id="SNZH01000006">
    <property type="protein sequence ID" value="TDR43990.1"/>
    <property type="molecule type" value="Genomic_DNA"/>
</dbReference>
<name>A0A4V6PYD6_9GAMM</name>
<organism evidence="2 3">
    <name type="scientific">Tahibacter aquaticus</name>
    <dbReference type="NCBI Taxonomy" id="520092"/>
    <lineage>
        <taxon>Bacteria</taxon>
        <taxon>Pseudomonadati</taxon>
        <taxon>Pseudomonadota</taxon>
        <taxon>Gammaproteobacteria</taxon>
        <taxon>Lysobacterales</taxon>
        <taxon>Rhodanobacteraceae</taxon>
        <taxon>Tahibacter</taxon>
    </lineage>
</organism>
<dbReference type="InterPro" id="IPR029052">
    <property type="entry name" value="Metallo-depent_PP-like"/>
</dbReference>
<sequence>MKTVATFVGHFLVVTLVLAVIATGFGLWHGADFHYGHIETAYKAGDEGPHVFRQGDHWVSQTLRGDGKKGFQVEEKRHALAEPFAVDVVFPVDQSRFAVQATPQFVTPPIHYRGDRPILAISDIEGNFRTFRDFLINSRVIDTNLNWTFGNGHLVLLGDFVDRGASVTQVLWLIYKLEHEAAQADGRVHYILGNHEIKNLQGNYLSSHKKYFNVAAILGRQPFDLLGDDAFLGNWLASKNTIEVINGILFVHGGLHPALTDKPWSLEDINRLVRDNYRRAWYPKQQASSEDFLVNPETGPSWYRGYFKDDLTPAQVEKTLARFGATAVVVGHTLHWRVKTLFDGKVFAIDVKHPVDHRHTLPLRRSEGLWLEGGKAWRVLDDGRRLTL</sequence>
<proteinExistence type="predicted"/>
<protein>
    <submittedName>
        <fullName evidence="2">Calcineurin-like phosphoesterase family protein</fullName>
    </submittedName>
</protein>